<accession>A0A1H2JAB0</accession>
<organism evidence="15 16">
    <name type="scientific">Desulfobacula phenolica</name>
    <dbReference type="NCBI Taxonomy" id="90732"/>
    <lineage>
        <taxon>Bacteria</taxon>
        <taxon>Pseudomonadati</taxon>
        <taxon>Thermodesulfobacteriota</taxon>
        <taxon>Desulfobacteria</taxon>
        <taxon>Desulfobacterales</taxon>
        <taxon>Desulfobacteraceae</taxon>
        <taxon>Desulfobacula</taxon>
    </lineage>
</organism>
<evidence type="ECO:0000256" key="10">
    <source>
        <dbReference type="ARBA" id="ARBA00023251"/>
    </source>
</evidence>
<keyword evidence="10 14" id="KW-0046">Antibiotic resistance</keyword>
<dbReference type="Pfam" id="PF02673">
    <property type="entry name" value="BacA"/>
    <property type="match status" value="1"/>
</dbReference>
<evidence type="ECO:0000256" key="13">
    <source>
        <dbReference type="ARBA" id="ARBA00047594"/>
    </source>
</evidence>
<reference evidence="16" key="1">
    <citation type="submission" date="2016-10" db="EMBL/GenBank/DDBJ databases">
        <authorList>
            <person name="Varghese N."/>
            <person name="Submissions S."/>
        </authorList>
    </citation>
    <scope>NUCLEOTIDE SEQUENCE [LARGE SCALE GENOMIC DNA]</scope>
    <source>
        <strain evidence="16">DSM 3384</strain>
    </source>
</reference>
<keyword evidence="14" id="KW-0573">Peptidoglycan synthesis</keyword>
<protein>
    <recommendedName>
        <fullName evidence="4 14">Undecaprenyl-diphosphatase</fullName>
        <ecNumber evidence="3 14">3.6.1.27</ecNumber>
    </recommendedName>
    <alternativeName>
        <fullName evidence="12 14">Bacitracin resistance protein</fullName>
    </alternativeName>
    <alternativeName>
        <fullName evidence="11 14">Undecaprenyl pyrophosphate phosphatase</fullName>
    </alternativeName>
</protein>
<evidence type="ECO:0000256" key="9">
    <source>
        <dbReference type="ARBA" id="ARBA00023136"/>
    </source>
</evidence>
<feature type="transmembrane region" description="Helical" evidence="14">
    <location>
        <begin position="119"/>
        <end position="140"/>
    </location>
</feature>
<comment type="subcellular location">
    <subcellularLocation>
        <location evidence="1 14">Cell membrane</location>
        <topology evidence="1 14">Multi-pass membrane protein</topology>
    </subcellularLocation>
</comment>
<evidence type="ECO:0000313" key="16">
    <source>
        <dbReference type="Proteomes" id="UP000199608"/>
    </source>
</evidence>
<feature type="transmembrane region" description="Helical" evidence="14">
    <location>
        <begin position="227"/>
        <end position="247"/>
    </location>
</feature>
<feature type="transmembrane region" description="Helical" evidence="14">
    <location>
        <begin position="160"/>
        <end position="187"/>
    </location>
</feature>
<dbReference type="PANTHER" id="PTHR30622">
    <property type="entry name" value="UNDECAPRENYL-DIPHOSPHATASE"/>
    <property type="match status" value="1"/>
</dbReference>
<comment type="catalytic activity">
    <reaction evidence="13 14">
        <text>di-trans,octa-cis-undecaprenyl diphosphate + H2O = di-trans,octa-cis-undecaprenyl phosphate + phosphate + H(+)</text>
        <dbReference type="Rhea" id="RHEA:28094"/>
        <dbReference type="ChEBI" id="CHEBI:15377"/>
        <dbReference type="ChEBI" id="CHEBI:15378"/>
        <dbReference type="ChEBI" id="CHEBI:43474"/>
        <dbReference type="ChEBI" id="CHEBI:58405"/>
        <dbReference type="ChEBI" id="CHEBI:60392"/>
        <dbReference type="EC" id="3.6.1.27"/>
    </reaction>
</comment>
<dbReference type="GO" id="GO:0008360">
    <property type="term" value="P:regulation of cell shape"/>
    <property type="evidence" value="ECO:0007669"/>
    <property type="project" value="UniProtKB-KW"/>
</dbReference>
<dbReference type="AlphaFoldDB" id="A0A1H2JAB0"/>
<dbReference type="PANTHER" id="PTHR30622:SF2">
    <property type="entry name" value="UNDECAPRENYL-DIPHOSPHATASE"/>
    <property type="match status" value="1"/>
</dbReference>
<dbReference type="InterPro" id="IPR003824">
    <property type="entry name" value="UppP"/>
</dbReference>
<comment type="miscellaneous">
    <text evidence="14">Bacitracin is thought to be involved in the inhibition of peptidoglycan synthesis by sequestering undecaprenyl diphosphate, thereby reducing the pool of lipid carrier available.</text>
</comment>
<evidence type="ECO:0000256" key="3">
    <source>
        <dbReference type="ARBA" id="ARBA00012374"/>
    </source>
</evidence>
<dbReference type="HAMAP" id="MF_01006">
    <property type="entry name" value="Undec_diphosphatase"/>
    <property type="match status" value="1"/>
</dbReference>
<dbReference type="EC" id="3.6.1.27" evidence="3 14"/>
<dbReference type="GO" id="GO:0005886">
    <property type="term" value="C:plasma membrane"/>
    <property type="evidence" value="ECO:0007669"/>
    <property type="project" value="UniProtKB-SubCell"/>
</dbReference>
<evidence type="ECO:0000256" key="1">
    <source>
        <dbReference type="ARBA" id="ARBA00004651"/>
    </source>
</evidence>
<evidence type="ECO:0000256" key="7">
    <source>
        <dbReference type="ARBA" id="ARBA00022801"/>
    </source>
</evidence>
<dbReference type="GO" id="GO:0046677">
    <property type="term" value="P:response to antibiotic"/>
    <property type="evidence" value="ECO:0007669"/>
    <property type="project" value="UniProtKB-UniRule"/>
</dbReference>
<keyword evidence="9 14" id="KW-0472">Membrane</keyword>
<dbReference type="Proteomes" id="UP000199608">
    <property type="component" value="Unassembled WGS sequence"/>
</dbReference>
<name>A0A1H2JAB0_9BACT</name>
<comment type="similarity">
    <text evidence="2 14">Belongs to the UppP family.</text>
</comment>
<evidence type="ECO:0000256" key="14">
    <source>
        <dbReference type="HAMAP-Rule" id="MF_01006"/>
    </source>
</evidence>
<dbReference type="GO" id="GO:0009252">
    <property type="term" value="P:peptidoglycan biosynthetic process"/>
    <property type="evidence" value="ECO:0007669"/>
    <property type="project" value="UniProtKB-KW"/>
</dbReference>
<dbReference type="GO" id="GO:0050380">
    <property type="term" value="F:undecaprenyl-diphosphatase activity"/>
    <property type="evidence" value="ECO:0007669"/>
    <property type="project" value="UniProtKB-UniRule"/>
</dbReference>
<keyword evidence="7 14" id="KW-0378">Hydrolase</keyword>
<evidence type="ECO:0000256" key="5">
    <source>
        <dbReference type="ARBA" id="ARBA00022475"/>
    </source>
</evidence>
<gene>
    <name evidence="14" type="primary">uppP</name>
    <name evidence="15" type="ORF">SAMN04487931_11166</name>
</gene>
<keyword evidence="8 14" id="KW-1133">Transmembrane helix</keyword>
<proteinExistence type="inferred from homology"/>
<dbReference type="RefSeq" id="WP_092236742.1">
    <property type="nucleotide sequence ID" value="NZ_FNLL01000011.1"/>
</dbReference>
<evidence type="ECO:0000256" key="12">
    <source>
        <dbReference type="ARBA" id="ARBA00032932"/>
    </source>
</evidence>
<evidence type="ECO:0000256" key="6">
    <source>
        <dbReference type="ARBA" id="ARBA00022692"/>
    </source>
</evidence>
<sequence>MEYHQGIILGILQGLTEFLPVSSSGHLVLGQIFFGIKHSQLTFDISVHVGTLMAVFVVYRSDIMAMILSLFDFFSKAVFFKPVSHLIKEDKNLQLAGLIVTGSVPTALIGLFLKNFEHILFTSEILVGFMLILTGTVLWLSKNYYVIGRPEKKNAVKNSLFIGFCQGLAVIPGISRSGTTIAAGMFMGLNRQMAAKFSFLLSIPAIFGAEILSIKDIIKNDLIIDPVILYATIASFITGLIALKLLLRLVHSGKFHLFAPYCWLAGSLVLLSKII</sequence>
<evidence type="ECO:0000256" key="2">
    <source>
        <dbReference type="ARBA" id="ARBA00010621"/>
    </source>
</evidence>
<evidence type="ECO:0000256" key="4">
    <source>
        <dbReference type="ARBA" id="ARBA00021581"/>
    </source>
</evidence>
<keyword evidence="14" id="KW-0133">Cell shape</keyword>
<comment type="function">
    <text evidence="14">Catalyzes the dephosphorylation of undecaprenyl diphosphate (UPP). Confers resistance to bacitracin.</text>
</comment>
<keyword evidence="14" id="KW-0961">Cell wall biogenesis/degradation</keyword>
<feature type="transmembrane region" description="Helical" evidence="14">
    <location>
        <begin position="95"/>
        <end position="113"/>
    </location>
</feature>
<dbReference type="EMBL" id="FNLL01000011">
    <property type="protein sequence ID" value="SDU52988.1"/>
    <property type="molecule type" value="Genomic_DNA"/>
</dbReference>
<dbReference type="GO" id="GO:0071555">
    <property type="term" value="P:cell wall organization"/>
    <property type="evidence" value="ECO:0007669"/>
    <property type="project" value="UniProtKB-KW"/>
</dbReference>
<feature type="transmembrane region" description="Helical" evidence="14">
    <location>
        <begin position="6"/>
        <end position="29"/>
    </location>
</feature>
<evidence type="ECO:0000313" key="15">
    <source>
        <dbReference type="EMBL" id="SDU52988.1"/>
    </source>
</evidence>
<keyword evidence="16" id="KW-1185">Reference proteome</keyword>
<evidence type="ECO:0000256" key="11">
    <source>
        <dbReference type="ARBA" id="ARBA00032707"/>
    </source>
</evidence>
<keyword evidence="5 14" id="KW-1003">Cell membrane</keyword>
<keyword evidence="6 14" id="KW-0812">Transmembrane</keyword>
<evidence type="ECO:0000256" key="8">
    <source>
        <dbReference type="ARBA" id="ARBA00022989"/>
    </source>
</evidence>
<feature type="transmembrane region" description="Helical" evidence="14">
    <location>
        <begin position="193"/>
        <end position="215"/>
    </location>
</feature>